<feature type="compositionally biased region" description="Polar residues" evidence="3">
    <location>
        <begin position="578"/>
        <end position="589"/>
    </location>
</feature>
<feature type="region of interest" description="Disordered" evidence="3">
    <location>
        <begin position="576"/>
        <end position="753"/>
    </location>
</feature>
<feature type="compositionally biased region" description="Basic residues" evidence="3">
    <location>
        <begin position="723"/>
        <end position="745"/>
    </location>
</feature>
<dbReference type="GeneID" id="96085737"/>
<dbReference type="PANTHER" id="PTHR45747:SF4">
    <property type="entry name" value="HISTONE-LYSINE N-METHYLTRANSFERASE E(Z)"/>
    <property type="match status" value="1"/>
</dbReference>
<feature type="compositionally biased region" description="Basic residues" evidence="3">
    <location>
        <begin position="701"/>
        <end position="711"/>
    </location>
</feature>
<evidence type="ECO:0000256" key="2">
    <source>
        <dbReference type="ARBA" id="ARBA00023163"/>
    </source>
</evidence>
<feature type="region of interest" description="Disordered" evidence="3">
    <location>
        <begin position="262"/>
        <end position="319"/>
    </location>
</feature>
<feature type="region of interest" description="Disordered" evidence="3">
    <location>
        <begin position="523"/>
        <end position="557"/>
    </location>
</feature>
<keyword evidence="2" id="KW-0804">Transcription</keyword>
<dbReference type="RefSeq" id="XP_069307459.1">
    <property type="nucleotide sequence ID" value="XM_069451618.1"/>
</dbReference>
<comment type="caution">
    <text evidence="5">The sequence shown here is derived from an EMBL/GenBank/DDBJ whole genome shotgun (WGS) entry which is preliminary data.</text>
</comment>
<keyword evidence="6" id="KW-1185">Reference proteome</keyword>
<evidence type="ECO:0000313" key="6">
    <source>
        <dbReference type="Proteomes" id="UP001578633"/>
    </source>
</evidence>
<dbReference type="Gene3D" id="2.170.270.10">
    <property type="entry name" value="SET domain"/>
    <property type="match status" value="1"/>
</dbReference>
<dbReference type="SMART" id="SM00317">
    <property type="entry name" value="SET"/>
    <property type="match status" value="1"/>
</dbReference>
<feature type="compositionally biased region" description="Polar residues" evidence="3">
    <location>
        <begin position="609"/>
        <end position="627"/>
    </location>
</feature>
<dbReference type="Proteomes" id="UP001578633">
    <property type="component" value="Chromosome 4"/>
</dbReference>
<dbReference type="InterPro" id="IPR046341">
    <property type="entry name" value="SET_dom_sf"/>
</dbReference>
<gene>
    <name evidence="5" type="ORF">ACET3X_005415</name>
</gene>
<feature type="compositionally biased region" description="Acidic residues" evidence="3">
    <location>
        <begin position="628"/>
        <end position="638"/>
    </location>
</feature>
<dbReference type="Pfam" id="PF00856">
    <property type="entry name" value="SET"/>
    <property type="match status" value="1"/>
</dbReference>
<name>A0ABR3UK68_9PLEO</name>
<keyword evidence="1" id="KW-0805">Transcription regulation</keyword>
<reference evidence="5 6" key="1">
    <citation type="submission" date="2024-09" db="EMBL/GenBank/DDBJ databases">
        <title>T2T genomes of carrot and Alternaria dauci and their utility for understanding host-pathogen interaction during carrot leaf blight disease.</title>
        <authorList>
            <person name="Liu W."/>
            <person name="Xu S."/>
            <person name="Ou C."/>
            <person name="Liu X."/>
            <person name="Zhuang F."/>
            <person name="Deng X.W."/>
        </authorList>
    </citation>
    <scope>NUCLEOTIDE SEQUENCE [LARGE SCALE GENOMIC DNA]</scope>
    <source>
        <strain evidence="5 6">A2016</strain>
    </source>
</reference>
<protein>
    <recommendedName>
        <fullName evidence="4">SET domain-containing protein</fullName>
    </recommendedName>
</protein>
<feature type="compositionally biased region" description="Polar residues" evidence="3">
    <location>
        <begin position="645"/>
        <end position="657"/>
    </location>
</feature>
<evidence type="ECO:0000259" key="4">
    <source>
        <dbReference type="PROSITE" id="PS50280"/>
    </source>
</evidence>
<dbReference type="InterPro" id="IPR001214">
    <property type="entry name" value="SET_dom"/>
</dbReference>
<dbReference type="InterPro" id="IPR045318">
    <property type="entry name" value="EZH1/2-like"/>
</dbReference>
<dbReference type="EMBL" id="JBHGVX010000004">
    <property type="protein sequence ID" value="KAL1796875.1"/>
    <property type="molecule type" value="Genomic_DNA"/>
</dbReference>
<accession>A0ABR3UK68</accession>
<evidence type="ECO:0000313" key="5">
    <source>
        <dbReference type="EMBL" id="KAL1796875.1"/>
    </source>
</evidence>
<feature type="domain" description="SET" evidence="4">
    <location>
        <begin position="392"/>
        <end position="511"/>
    </location>
</feature>
<dbReference type="PROSITE" id="PS50280">
    <property type="entry name" value="SET"/>
    <property type="match status" value="1"/>
</dbReference>
<dbReference type="PANTHER" id="PTHR45747">
    <property type="entry name" value="HISTONE-LYSINE N-METHYLTRANSFERASE E(Z)"/>
    <property type="match status" value="1"/>
</dbReference>
<dbReference type="SUPFAM" id="SSF82199">
    <property type="entry name" value="SET domain"/>
    <property type="match status" value="1"/>
</dbReference>
<organism evidence="5 6">
    <name type="scientific">Alternaria dauci</name>
    <dbReference type="NCBI Taxonomy" id="48095"/>
    <lineage>
        <taxon>Eukaryota</taxon>
        <taxon>Fungi</taxon>
        <taxon>Dikarya</taxon>
        <taxon>Ascomycota</taxon>
        <taxon>Pezizomycotina</taxon>
        <taxon>Dothideomycetes</taxon>
        <taxon>Pleosporomycetidae</taxon>
        <taxon>Pleosporales</taxon>
        <taxon>Pleosporineae</taxon>
        <taxon>Pleosporaceae</taxon>
        <taxon>Alternaria</taxon>
        <taxon>Alternaria sect. Porri</taxon>
    </lineage>
</organism>
<feature type="compositionally biased region" description="Basic residues" evidence="3">
    <location>
        <begin position="533"/>
        <end position="542"/>
    </location>
</feature>
<feature type="compositionally biased region" description="Acidic residues" evidence="3">
    <location>
        <begin position="658"/>
        <end position="692"/>
    </location>
</feature>
<proteinExistence type="predicted"/>
<feature type="compositionally biased region" description="Acidic residues" evidence="3">
    <location>
        <begin position="302"/>
        <end position="312"/>
    </location>
</feature>
<evidence type="ECO:0000256" key="3">
    <source>
        <dbReference type="SAM" id="MobiDB-lite"/>
    </source>
</evidence>
<evidence type="ECO:0000256" key="1">
    <source>
        <dbReference type="ARBA" id="ARBA00023015"/>
    </source>
</evidence>
<sequence length="753" mass="85279">MSQEVFTNAKPRDAVIKSGLAAPTTKYNSDAPMIPPFKEYVSLRNNILVDNESKLLATPYFQDEDYTGREVLLDTLPYIYEMTHDENGPLDFRKEQCRFYKDPIEAFLSEIGVTWNDILYWLLAPERTIIRINDSVPGNKRFEVHILERSRYDVEEFERDGVAKKNVLFNRNDRKWREFFPQLNELSPSVLRLAATACAAVLQECQFSIWYLARQCEAVQNHVAKKTASGQAAKQSTYREILCRVCHQHDCLLHGEIRQAPEDSWKSDSEDEDRTTFVADDTSLQDFETKKASRRISTYGGDDTEDEHEEEGPLPAHFHNDSDIEKVINYKLPANPDAFDTCPDSEMIAVKGAKPPPGKFNANWWLQQDLTQHWEKRKPFFPCKHEGSCEDAKCRCFREGINLHGFGLYMGEGIKSGEYIGEYTGEAISAMEGDRRVTIYDYQKTMYLFRLNSKQEVDATYMGNKLRFINNADDKFTNCSPKNLLCNTVFRIALFATRDIKAGTELYFNYNYPKEKTAQFKQPNAKAVAVKQTKQKTKKRKSLTSSQPIKDRSRVLAATAKAREAKAAKRAAAEAMLESSNAHTATRRYSGTLKARKTATGEPGRKKVQTSMANGLSRNESTNTDTDTGVDVEAEASDAEIPGTIDSQSTETSQYVQDSDDEADEYVFTTPEDEDEDADEVFEPASDDEDMIGPDKGTATRIRRGPGRPRKRMSDMAPVIAVKNKKTKAKKGGPRPGAGRKRKRPIVTNSDDE</sequence>